<name>A0A6A6X6H8_9PLEO</name>
<dbReference type="EMBL" id="MU001998">
    <property type="protein sequence ID" value="KAF2791861.1"/>
    <property type="molecule type" value="Genomic_DNA"/>
</dbReference>
<organism evidence="2 3">
    <name type="scientific">Melanomma pulvis-pyrius CBS 109.77</name>
    <dbReference type="NCBI Taxonomy" id="1314802"/>
    <lineage>
        <taxon>Eukaryota</taxon>
        <taxon>Fungi</taxon>
        <taxon>Dikarya</taxon>
        <taxon>Ascomycota</taxon>
        <taxon>Pezizomycotina</taxon>
        <taxon>Dothideomycetes</taxon>
        <taxon>Pleosporomycetidae</taxon>
        <taxon>Pleosporales</taxon>
        <taxon>Melanommataceae</taxon>
        <taxon>Melanomma</taxon>
    </lineage>
</organism>
<dbReference type="GO" id="GO:0005739">
    <property type="term" value="C:mitochondrion"/>
    <property type="evidence" value="ECO:0007669"/>
    <property type="project" value="TreeGrafter"/>
</dbReference>
<gene>
    <name evidence="2" type="ORF">K505DRAFT_376461</name>
</gene>
<dbReference type="InterPro" id="IPR001853">
    <property type="entry name" value="DSBA-like_thioredoxin_dom"/>
</dbReference>
<feature type="domain" description="DSBA-like thioredoxin" evidence="1">
    <location>
        <begin position="6"/>
        <end position="214"/>
    </location>
</feature>
<dbReference type="GO" id="GO:0005777">
    <property type="term" value="C:peroxisome"/>
    <property type="evidence" value="ECO:0007669"/>
    <property type="project" value="TreeGrafter"/>
</dbReference>
<dbReference type="SUPFAM" id="SSF52833">
    <property type="entry name" value="Thioredoxin-like"/>
    <property type="match status" value="2"/>
</dbReference>
<dbReference type="PANTHER" id="PTHR42943">
    <property type="entry name" value="GLUTATHIONE S-TRANSFERASE KAPPA"/>
    <property type="match status" value="1"/>
</dbReference>
<protein>
    <submittedName>
        <fullName evidence="2">Thioredoxin-like protein</fullName>
    </submittedName>
</protein>
<dbReference type="Pfam" id="PF01323">
    <property type="entry name" value="DSBA"/>
    <property type="match status" value="2"/>
</dbReference>
<dbReference type="OrthoDB" id="4664297at2759"/>
<evidence type="ECO:0000313" key="3">
    <source>
        <dbReference type="Proteomes" id="UP000799757"/>
    </source>
</evidence>
<dbReference type="AlphaFoldDB" id="A0A6A6X6H8"/>
<keyword evidence="3" id="KW-1185">Reference proteome</keyword>
<dbReference type="Gene3D" id="3.40.30.10">
    <property type="entry name" value="Glutaredoxin"/>
    <property type="match status" value="2"/>
</dbReference>
<evidence type="ECO:0000313" key="2">
    <source>
        <dbReference type="EMBL" id="KAF2791861.1"/>
    </source>
</evidence>
<proteinExistence type="predicted"/>
<dbReference type="InterPro" id="IPR051924">
    <property type="entry name" value="GST_Kappa/NadH"/>
</dbReference>
<reference evidence="2" key="1">
    <citation type="journal article" date="2020" name="Stud. Mycol.">
        <title>101 Dothideomycetes genomes: a test case for predicting lifestyles and emergence of pathogens.</title>
        <authorList>
            <person name="Haridas S."/>
            <person name="Albert R."/>
            <person name="Binder M."/>
            <person name="Bloem J."/>
            <person name="Labutti K."/>
            <person name="Salamov A."/>
            <person name="Andreopoulos B."/>
            <person name="Baker S."/>
            <person name="Barry K."/>
            <person name="Bills G."/>
            <person name="Bluhm B."/>
            <person name="Cannon C."/>
            <person name="Castanera R."/>
            <person name="Culley D."/>
            <person name="Daum C."/>
            <person name="Ezra D."/>
            <person name="Gonzalez J."/>
            <person name="Henrissat B."/>
            <person name="Kuo A."/>
            <person name="Liang C."/>
            <person name="Lipzen A."/>
            <person name="Lutzoni F."/>
            <person name="Magnuson J."/>
            <person name="Mondo S."/>
            <person name="Nolan M."/>
            <person name="Ohm R."/>
            <person name="Pangilinan J."/>
            <person name="Park H.-J."/>
            <person name="Ramirez L."/>
            <person name="Alfaro M."/>
            <person name="Sun H."/>
            <person name="Tritt A."/>
            <person name="Yoshinaga Y."/>
            <person name="Zwiers L.-H."/>
            <person name="Turgeon B."/>
            <person name="Goodwin S."/>
            <person name="Spatafora J."/>
            <person name="Crous P."/>
            <person name="Grigoriev I."/>
        </authorList>
    </citation>
    <scope>NUCLEOTIDE SEQUENCE</scope>
    <source>
        <strain evidence="2">CBS 109.77</strain>
    </source>
</reference>
<feature type="domain" description="DSBA-like thioredoxin" evidence="1">
    <location>
        <begin position="249"/>
        <end position="459"/>
    </location>
</feature>
<sequence>MASPILEFNYDISCPFAYIASTRVEALAQRTSATLIWRPVLLGAIYRATSAPQGAAGSASDVYNPTKKAVTGRSMQRTLRRYRISYNPPPQHPRKSVNALRLIHYVPASERPALSKALFRAYWVEGRDVTDSAELLKIAKETGIGSANTLTEAIFNDPDARKALESATADSISRGAFGVPGFWIPDVKWVNFDGEEKLGRFYWGQDRMHFVEATLLSLRKGADARSVPNFKTLMPRCIGSNNLLGKVRVEFWYDFSSPWAFLGWTQLDRLQRTFGSNLQIEMKPFLLGALFKEIGAPNLPMAAVSATKALWSRQDHADWVSYWNTVNAQEGSPDKPISFHWADVFPIRTPTVLRCALVDPSCVPLLYSACWERNAKVADESVLLEVLNNGGYNGSDLIKKAAAPEIKDKLRELTAEAKAAGICGVPSYRVFKQTETGNWDARGGVVWGQDETNVVEDLIAGWDDERSELVAEAGKAEYGVAKANARL</sequence>
<dbReference type="GO" id="GO:0006749">
    <property type="term" value="P:glutathione metabolic process"/>
    <property type="evidence" value="ECO:0007669"/>
    <property type="project" value="TreeGrafter"/>
</dbReference>
<accession>A0A6A6X6H8</accession>
<dbReference type="PANTHER" id="PTHR42943:SF2">
    <property type="entry name" value="GLUTATHIONE S-TRANSFERASE KAPPA 1"/>
    <property type="match status" value="1"/>
</dbReference>
<dbReference type="Proteomes" id="UP000799757">
    <property type="component" value="Unassembled WGS sequence"/>
</dbReference>
<evidence type="ECO:0000259" key="1">
    <source>
        <dbReference type="Pfam" id="PF01323"/>
    </source>
</evidence>
<dbReference type="GO" id="GO:0004364">
    <property type="term" value="F:glutathione transferase activity"/>
    <property type="evidence" value="ECO:0007669"/>
    <property type="project" value="TreeGrafter"/>
</dbReference>
<dbReference type="GO" id="GO:0004602">
    <property type="term" value="F:glutathione peroxidase activity"/>
    <property type="evidence" value="ECO:0007669"/>
    <property type="project" value="TreeGrafter"/>
</dbReference>
<dbReference type="InterPro" id="IPR036249">
    <property type="entry name" value="Thioredoxin-like_sf"/>
</dbReference>